<dbReference type="RefSeq" id="WP_184019433.1">
    <property type="nucleotide sequence ID" value="NZ_JACIJC010000004.1"/>
</dbReference>
<evidence type="ECO:0008006" key="3">
    <source>
        <dbReference type="Google" id="ProtNLM"/>
    </source>
</evidence>
<reference evidence="1 2" key="1">
    <citation type="submission" date="2020-08" db="EMBL/GenBank/DDBJ databases">
        <title>Genomic Encyclopedia of Type Strains, Phase IV (KMG-IV): sequencing the most valuable type-strain genomes for metagenomic binning, comparative biology and taxonomic classification.</title>
        <authorList>
            <person name="Goeker M."/>
        </authorList>
    </citation>
    <scope>NUCLEOTIDE SEQUENCE [LARGE SCALE GENOMIC DNA]</scope>
    <source>
        <strain evidence="1 2">DSM 25079</strain>
    </source>
</reference>
<proteinExistence type="predicted"/>
<dbReference type="EMBL" id="JACIJC010000004">
    <property type="protein sequence ID" value="MBB5686742.1"/>
    <property type="molecule type" value="Genomic_DNA"/>
</dbReference>
<name>A0A7W9AJT7_9SPHN</name>
<gene>
    <name evidence="1" type="ORF">FHS49_002766</name>
</gene>
<keyword evidence="2" id="KW-1185">Reference proteome</keyword>
<dbReference type="AlphaFoldDB" id="A0A7W9AJT7"/>
<protein>
    <recommendedName>
        <fullName evidence="3">DUF2889 domain-containing protein</fullName>
    </recommendedName>
</protein>
<accession>A0A7W9AJT7</accession>
<sequence length="244" mass="27003">MDAVEVDGLPGFRRRFLISPTADRVTAAVEDDFHCMAVTLHHDGHQIAAVDAEMQRWPWTTCPGAVTVVRSTFVGAALSQAAALGLKSSNCTHLYDLAILAAAHAQDHEAVCYDVFVGDAVEGRKYAEIRRDGEIMLCWTMDRDVLRSPPIVQGTPLMKLRDWIATLDPAAQEAARILQWASLISHGRSIPLDQQSDATRMPPNCYSFQPERAKRAGRIGQILDFSGKDRRPLDHFDGHAFIGR</sequence>
<evidence type="ECO:0000313" key="2">
    <source>
        <dbReference type="Proteomes" id="UP000549617"/>
    </source>
</evidence>
<evidence type="ECO:0000313" key="1">
    <source>
        <dbReference type="EMBL" id="MBB5686742.1"/>
    </source>
</evidence>
<comment type="caution">
    <text evidence="1">The sequence shown here is derived from an EMBL/GenBank/DDBJ whole genome shotgun (WGS) entry which is preliminary data.</text>
</comment>
<dbReference type="Proteomes" id="UP000549617">
    <property type="component" value="Unassembled WGS sequence"/>
</dbReference>
<organism evidence="1 2">
    <name type="scientific">Sphingobium boeckii</name>
    <dbReference type="NCBI Taxonomy" id="1082345"/>
    <lineage>
        <taxon>Bacteria</taxon>
        <taxon>Pseudomonadati</taxon>
        <taxon>Pseudomonadota</taxon>
        <taxon>Alphaproteobacteria</taxon>
        <taxon>Sphingomonadales</taxon>
        <taxon>Sphingomonadaceae</taxon>
        <taxon>Sphingobium</taxon>
    </lineage>
</organism>